<evidence type="ECO:0000259" key="7">
    <source>
        <dbReference type="Pfam" id="PF08281"/>
    </source>
</evidence>
<dbReference type="InterPro" id="IPR007627">
    <property type="entry name" value="RNA_pol_sigma70_r2"/>
</dbReference>
<evidence type="ECO:0000256" key="3">
    <source>
        <dbReference type="ARBA" id="ARBA00023082"/>
    </source>
</evidence>
<evidence type="ECO:0000256" key="5">
    <source>
        <dbReference type="ARBA" id="ARBA00023163"/>
    </source>
</evidence>
<feature type="domain" description="RNA polymerase sigma factor 70 region 4 type 2" evidence="7">
    <location>
        <begin position="108"/>
        <end position="158"/>
    </location>
</feature>
<keyword evidence="4" id="KW-0238">DNA-binding</keyword>
<dbReference type="PANTHER" id="PTHR43133">
    <property type="entry name" value="RNA POLYMERASE ECF-TYPE SIGMA FACTO"/>
    <property type="match status" value="1"/>
</dbReference>
<evidence type="ECO:0000259" key="6">
    <source>
        <dbReference type="Pfam" id="PF04542"/>
    </source>
</evidence>
<organism evidence="8 9">
    <name type="scientific">Angustibacter aerolatus</name>
    <dbReference type="NCBI Taxonomy" id="1162965"/>
    <lineage>
        <taxon>Bacteria</taxon>
        <taxon>Bacillati</taxon>
        <taxon>Actinomycetota</taxon>
        <taxon>Actinomycetes</taxon>
        <taxon>Kineosporiales</taxon>
        <taxon>Kineosporiaceae</taxon>
    </lineage>
</organism>
<dbReference type="PANTHER" id="PTHR43133:SF50">
    <property type="entry name" value="ECF RNA POLYMERASE SIGMA FACTOR SIGM"/>
    <property type="match status" value="1"/>
</dbReference>
<dbReference type="InterPro" id="IPR036388">
    <property type="entry name" value="WH-like_DNA-bd_sf"/>
</dbReference>
<keyword evidence="5" id="KW-0804">Transcription</keyword>
<evidence type="ECO:0000256" key="2">
    <source>
        <dbReference type="ARBA" id="ARBA00023015"/>
    </source>
</evidence>
<evidence type="ECO:0000256" key="1">
    <source>
        <dbReference type="ARBA" id="ARBA00010641"/>
    </source>
</evidence>
<keyword evidence="2" id="KW-0805">Transcription regulation</keyword>
<feature type="domain" description="RNA polymerase sigma-70 region 2" evidence="6">
    <location>
        <begin position="17"/>
        <end position="83"/>
    </location>
</feature>
<evidence type="ECO:0000256" key="4">
    <source>
        <dbReference type="ARBA" id="ARBA00023125"/>
    </source>
</evidence>
<comment type="caution">
    <text evidence="8">The sequence shown here is derived from an EMBL/GenBank/DDBJ whole genome shotgun (WGS) entry which is preliminary data.</text>
</comment>
<dbReference type="InterPro" id="IPR039425">
    <property type="entry name" value="RNA_pol_sigma-70-like"/>
</dbReference>
<dbReference type="Pfam" id="PF04542">
    <property type="entry name" value="Sigma70_r2"/>
    <property type="match status" value="1"/>
</dbReference>
<dbReference type="InterPro" id="IPR014325">
    <property type="entry name" value="RNA_pol_sigma-E_actinobac"/>
</dbReference>
<sequence>MGVSEQPPDPQASFDDFYRSSSRRVARAVYAMTGDLTEAQDCTQEAFARAWQRWSTVQEAGDPEAWVRTVARRVAVSRWRRTRTAARHLLAHGRPEPVAPPGDDHTVLVAALRRLPEAQRHAIVLHHLVGLPVEEVAAEVGSPTGTVKARLSRGRAALAQVLEDLDPRLPSTEAHRA</sequence>
<dbReference type="InterPro" id="IPR013249">
    <property type="entry name" value="RNA_pol_sigma70_r4_t2"/>
</dbReference>
<keyword evidence="9" id="KW-1185">Reference proteome</keyword>
<dbReference type="Proteomes" id="UP001157017">
    <property type="component" value="Unassembled WGS sequence"/>
</dbReference>
<comment type="similarity">
    <text evidence="1">Belongs to the sigma-70 factor family. ECF subfamily.</text>
</comment>
<accession>A0ABQ6JJ26</accession>
<evidence type="ECO:0000313" key="9">
    <source>
        <dbReference type="Proteomes" id="UP001157017"/>
    </source>
</evidence>
<keyword evidence="3" id="KW-0731">Sigma factor</keyword>
<dbReference type="InterPro" id="IPR013325">
    <property type="entry name" value="RNA_pol_sigma_r2"/>
</dbReference>
<dbReference type="Gene3D" id="1.10.10.10">
    <property type="entry name" value="Winged helix-like DNA-binding domain superfamily/Winged helix DNA-binding domain"/>
    <property type="match status" value="1"/>
</dbReference>
<protein>
    <submittedName>
        <fullName evidence="8">RNA polymerase sigma24 factor</fullName>
    </submittedName>
</protein>
<dbReference type="Pfam" id="PF08281">
    <property type="entry name" value="Sigma70_r4_2"/>
    <property type="match status" value="1"/>
</dbReference>
<dbReference type="InterPro" id="IPR014284">
    <property type="entry name" value="RNA_pol_sigma-70_dom"/>
</dbReference>
<dbReference type="Gene3D" id="1.10.1740.10">
    <property type="match status" value="1"/>
</dbReference>
<dbReference type="CDD" id="cd06171">
    <property type="entry name" value="Sigma70_r4"/>
    <property type="match status" value="1"/>
</dbReference>
<proteinExistence type="inferred from homology"/>
<dbReference type="InterPro" id="IPR013324">
    <property type="entry name" value="RNA_pol_sigma_r3/r4-like"/>
</dbReference>
<dbReference type="NCBIfam" id="TIGR02983">
    <property type="entry name" value="SigE-fam_strep"/>
    <property type="match status" value="1"/>
</dbReference>
<reference evidence="9" key="1">
    <citation type="journal article" date="2019" name="Int. J. Syst. Evol. Microbiol.">
        <title>The Global Catalogue of Microorganisms (GCM) 10K type strain sequencing project: providing services to taxonomists for standard genome sequencing and annotation.</title>
        <authorList>
            <consortium name="The Broad Institute Genomics Platform"/>
            <consortium name="The Broad Institute Genome Sequencing Center for Infectious Disease"/>
            <person name="Wu L."/>
            <person name="Ma J."/>
        </authorList>
    </citation>
    <scope>NUCLEOTIDE SEQUENCE [LARGE SCALE GENOMIC DNA]</scope>
    <source>
        <strain evidence="9">NBRC 108730</strain>
    </source>
</reference>
<evidence type="ECO:0000313" key="8">
    <source>
        <dbReference type="EMBL" id="GMA88198.1"/>
    </source>
</evidence>
<dbReference type="NCBIfam" id="TIGR02937">
    <property type="entry name" value="sigma70-ECF"/>
    <property type="match status" value="1"/>
</dbReference>
<dbReference type="EMBL" id="BSUZ01000001">
    <property type="protein sequence ID" value="GMA88198.1"/>
    <property type="molecule type" value="Genomic_DNA"/>
</dbReference>
<name>A0ABQ6JJ26_9ACTN</name>
<dbReference type="SUPFAM" id="SSF88659">
    <property type="entry name" value="Sigma3 and sigma4 domains of RNA polymerase sigma factors"/>
    <property type="match status" value="1"/>
</dbReference>
<dbReference type="SUPFAM" id="SSF88946">
    <property type="entry name" value="Sigma2 domain of RNA polymerase sigma factors"/>
    <property type="match status" value="1"/>
</dbReference>
<gene>
    <name evidence="8" type="ORF">GCM10025868_34480</name>
</gene>